<evidence type="ECO:0000313" key="3">
    <source>
        <dbReference type="Proteomes" id="UP001501521"/>
    </source>
</evidence>
<dbReference type="InterPro" id="IPR038330">
    <property type="entry name" value="TspO/MBR-related_sf"/>
</dbReference>
<protein>
    <submittedName>
        <fullName evidence="2">Tryptophan-rich sensory protein</fullName>
    </submittedName>
</protein>
<feature type="transmembrane region" description="Helical" evidence="1">
    <location>
        <begin position="9"/>
        <end position="29"/>
    </location>
</feature>
<dbReference type="Gene3D" id="1.20.1260.100">
    <property type="entry name" value="TspO/MBR protein"/>
    <property type="match status" value="1"/>
</dbReference>
<accession>A0ABP9FCM9</accession>
<feature type="transmembrane region" description="Helical" evidence="1">
    <location>
        <begin position="172"/>
        <end position="198"/>
    </location>
</feature>
<feature type="transmembrane region" description="Helical" evidence="1">
    <location>
        <begin position="148"/>
        <end position="166"/>
    </location>
</feature>
<dbReference type="RefSeq" id="WP_345581848.1">
    <property type="nucleotide sequence ID" value="NZ_BAABLV010000026.1"/>
</dbReference>
<feature type="transmembrane region" description="Helical" evidence="1">
    <location>
        <begin position="55"/>
        <end position="74"/>
    </location>
</feature>
<keyword evidence="1" id="KW-0812">Transmembrane</keyword>
<organism evidence="2 3">
    <name type="scientific">Tessaracoccus lubricantis</name>
    <dbReference type="NCBI Taxonomy" id="545543"/>
    <lineage>
        <taxon>Bacteria</taxon>
        <taxon>Bacillati</taxon>
        <taxon>Actinomycetota</taxon>
        <taxon>Actinomycetes</taxon>
        <taxon>Propionibacteriales</taxon>
        <taxon>Propionibacteriaceae</taxon>
        <taxon>Tessaracoccus</taxon>
    </lineage>
</organism>
<dbReference type="EMBL" id="BAABLV010000026">
    <property type="protein sequence ID" value="GAA4899403.1"/>
    <property type="molecule type" value="Genomic_DNA"/>
</dbReference>
<keyword evidence="1" id="KW-1133">Transmembrane helix</keyword>
<comment type="caution">
    <text evidence="2">The sequence shown here is derived from an EMBL/GenBank/DDBJ whole genome shotgun (WGS) entry which is preliminary data.</text>
</comment>
<name>A0ABP9FCM9_9ACTN</name>
<evidence type="ECO:0000313" key="2">
    <source>
        <dbReference type="EMBL" id="GAA4899403.1"/>
    </source>
</evidence>
<dbReference type="Proteomes" id="UP001501521">
    <property type="component" value="Unassembled WGS sequence"/>
</dbReference>
<evidence type="ECO:0000256" key="1">
    <source>
        <dbReference type="SAM" id="Phobius"/>
    </source>
</evidence>
<keyword evidence="1" id="KW-0472">Membrane</keyword>
<proteinExistence type="predicted"/>
<reference evidence="3" key="1">
    <citation type="journal article" date="2019" name="Int. J. Syst. Evol. Microbiol.">
        <title>The Global Catalogue of Microorganisms (GCM) 10K type strain sequencing project: providing services to taxonomists for standard genome sequencing and annotation.</title>
        <authorList>
            <consortium name="The Broad Institute Genomics Platform"/>
            <consortium name="The Broad Institute Genome Sequencing Center for Infectious Disease"/>
            <person name="Wu L."/>
            <person name="Ma J."/>
        </authorList>
    </citation>
    <scope>NUCLEOTIDE SEQUENCE [LARGE SCALE GENOMIC DNA]</scope>
    <source>
        <strain evidence="3">JCM 19125</strain>
    </source>
</reference>
<feature type="transmembrane region" description="Helical" evidence="1">
    <location>
        <begin position="86"/>
        <end position="103"/>
    </location>
</feature>
<gene>
    <name evidence="2" type="ORF">GCM10025789_17020</name>
</gene>
<sequence length="261" mass="26733">MNRDLLRQIWVSVSAVLCVYGTLLGIGVIGTRVEESSGGALAADATLLAPGGPAFSIWSVIYLGLFSYTVWQWLPANKTAPRARAVGWLAGVSMLLNAAWLLVTQVGWIWVSVAVIAILALTLGLIVRRLTTIPATGLVERVVVDGTFGAYLGWVSVATCANVAAAGDNSGWSFGALADQVVAVVVIAAAAGLGVLFAQQFGGRLAIAGAAGWGLAWIAVARLTDAPDSTLVGVAAIVAALLVVAAALLLRRHAPVGGRIA</sequence>
<feature type="transmembrane region" description="Helical" evidence="1">
    <location>
        <begin position="109"/>
        <end position="127"/>
    </location>
</feature>
<feature type="transmembrane region" description="Helical" evidence="1">
    <location>
        <begin position="205"/>
        <end position="224"/>
    </location>
</feature>
<feature type="transmembrane region" description="Helical" evidence="1">
    <location>
        <begin position="230"/>
        <end position="250"/>
    </location>
</feature>
<keyword evidence="3" id="KW-1185">Reference proteome</keyword>